<comment type="cofactor">
    <cofactor evidence="5">
        <name>[2Fe-2S] cluster</name>
        <dbReference type="ChEBI" id="CHEBI:190135"/>
    </cofactor>
</comment>
<dbReference type="SUPFAM" id="SSF50022">
    <property type="entry name" value="ISP domain"/>
    <property type="match status" value="1"/>
</dbReference>
<evidence type="ECO:0000256" key="5">
    <source>
        <dbReference type="ARBA" id="ARBA00034078"/>
    </source>
</evidence>
<dbReference type="PANTHER" id="PTHR21496:SF0">
    <property type="entry name" value="RIESKE DOMAIN-CONTAINING PROTEIN"/>
    <property type="match status" value="1"/>
</dbReference>
<keyword evidence="1" id="KW-0001">2Fe-2S</keyword>
<keyword evidence="7" id="KW-0223">Dioxygenase</keyword>
<dbReference type="AlphaFoldDB" id="A0A2X2L979"/>
<evidence type="ECO:0000256" key="3">
    <source>
        <dbReference type="ARBA" id="ARBA00023004"/>
    </source>
</evidence>
<accession>A0A2X2L979</accession>
<dbReference type="GO" id="GO:0051213">
    <property type="term" value="F:dioxygenase activity"/>
    <property type="evidence" value="ECO:0007669"/>
    <property type="project" value="UniProtKB-KW"/>
</dbReference>
<evidence type="ECO:0000256" key="4">
    <source>
        <dbReference type="ARBA" id="ARBA00023014"/>
    </source>
</evidence>
<dbReference type="InterPro" id="IPR017941">
    <property type="entry name" value="Rieske_2Fe-2S"/>
</dbReference>
<dbReference type="Pfam" id="PF00355">
    <property type="entry name" value="Rieske"/>
    <property type="match status" value="1"/>
</dbReference>
<dbReference type="Gene3D" id="2.102.10.10">
    <property type="entry name" value="Rieske [2Fe-2S] iron-sulphur domain"/>
    <property type="match status" value="1"/>
</dbReference>
<protein>
    <submittedName>
        <fullName evidence="7">Naphthalene 1,2-dioxygenase system ferredoxin subunit</fullName>
    </submittedName>
</protein>
<dbReference type="CDD" id="cd03467">
    <property type="entry name" value="Rieske"/>
    <property type="match status" value="1"/>
</dbReference>
<keyword evidence="7" id="KW-0560">Oxidoreductase</keyword>
<dbReference type="EMBL" id="UAUU01000008">
    <property type="protein sequence ID" value="SPZ85790.1"/>
    <property type="molecule type" value="Genomic_DNA"/>
</dbReference>
<gene>
    <name evidence="7" type="primary">ndoA</name>
    <name evidence="7" type="ORF">NCTC11343_02354</name>
</gene>
<keyword evidence="4" id="KW-0411">Iron-sulfur</keyword>
<evidence type="ECO:0000256" key="1">
    <source>
        <dbReference type="ARBA" id="ARBA00022714"/>
    </source>
</evidence>
<evidence type="ECO:0000256" key="2">
    <source>
        <dbReference type="ARBA" id="ARBA00022723"/>
    </source>
</evidence>
<sequence length="111" mass="13107">MVHWYKIEHADFLKNQGISEHKFGGKIICITWHEDQLYAFSPKCPHAGAPLKNGWCERGKVICPFHRHEFDLVSGRGNPEQHDFIRVYPIKFENNDYYVGLELGFWERLFA</sequence>
<dbReference type="InterPro" id="IPR036922">
    <property type="entry name" value="Rieske_2Fe-2S_sf"/>
</dbReference>
<name>A0A2X2L979_SPHMU</name>
<evidence type="ECO:0000313" key="8">
    <source>
        <dbReference type="Proteomes" id="UP000251241"/>
    </source>
</evidence>
<dbReference type="RefSeq" id="WP_112374693.1">
    <property type="nucleotide sequence ID" value="NZ_CP069793.1"/>
</dbReference>
<evidence type="ECO:0000256" key="6">
    <source>
        <dbReference type="ARBA" id="ARBA00038001"/>
    </source>
</evidence>
<keyword evidence="3" id="KW-0408">Iron</keyword>
<reference evidence="7 8" key="1">
    <citation type="submission" date="2018-06" db="EMBL/GenBank/DDBJ databases">
        <authorList>
            <consortium name="Pathogen Informatics"/>
            <person name="Doyle S."/>
        </authorList>
    </citation>
    <scope>NUCLEOTIDE SEQUENCE [LARGE SCALE GENOMIC DNA]</scope>
    <source>
        <strain evidence="7 8">NCTC11343</strain>
    </source>
</reference>
<proteinExistence type="inferred from homology"/>
<dbReference type="Proteomes" id="UP000251241">
    <property type="component" value="Unassembled WGS sequence"/>
</dbReference>
<keyword evidence="2" id="KW-0479">Metal-binding</keyword>
<comment type="similarity">
    <text evidence="6">Belongs to the bacterial ring-hydroxylating dioxygenase ferredoxin component family.</text>
</comment>
<dbReference type="GO" id="GO:0051537">
    <property type="term" value="F:2 iron, 2 sulfur cluster binding"/>
    <property type="evidence" value="ECO:0007669"/>
    <property type="project" value="UniProtKB-KW"/>
</dbReference>
<dbReference type="GeneID" id="97180919"/>
<evidence type="ECO:0000313" key="7">
    <source>
        <dbReference type="EMBL" id="SPZ85790.1"/>
    </source>
</evidence>
<dbReference type="PANTHER" id="PTHR21496">
    <property type="entry name" value="FERREDOXIN-RELATED"/>
    <property type="match status" value="1"/>
</dbReference>
<dbReference type="PROSITE" id="PS51296">
    <property type="entry name" value="RIESKE"/>
    <property type="match status" value="1"/>
</dbReference>
<dbReference type="GO" id="GO:0046872">
    <property type="term" value="F:metal ion binding"/>
    <property type="evidence" value="ECO:0007669"/>
    <property type="project" value="UniProtKB-KW"/>
</dbReference>
<organism evidence="7 8">
    <name type="scientific">Sphingobacterium multivorum</name>
    <dbReference type="NCBI Taxonomy" id="28454"/>
    <lineage>
        <taxon>Bacteria</taxon>
        <taxon>Pseudomonadati</taxon>
        <taxon>Bacteroidota</taxon>
        <taxon>Sphingobacteriia</taxon>
        <taxon>Sphingobacteriales</taxon>
        <taxon>Sphingobacteriaceae</taxon>
        <taxon>Sphingobacterium</taxon>
    </lineage>
</organism>